<reference evidence="1" key="1">
    <citation type="submission" date="2021-03" db="EMBL/GenBank/DDBJ databases">
        <title>Molecular epidemiology and mechanisms of colistin and carbapenem resistance in Enterobacteriaceae from clinical isolates, the environment and porcine samples in Pretoria, South Africa.</title>
        <authorList>
            <person name="Bogoshi D."/>
            <person name="Mbelle N.M."/>
            <person name="Naidoo V."/>
            <person name="Osei Sekyere J."/>
        </authorList>
    </citation>
    <scope>NUCLEOTIDE SEQUENCE</scope>
    <source>
        <strain evidence="1">C029</strain>
    </source>
</reference>
<gene>
    <name evidence="1" type="ORF">J4733_20465</name>
</gene>
<evidence type="ECO:0000313" key="1">
    <source>
        <dbReference type="EMBL" id="MBO2025827.1"/>
    </source>
</evidence>
<dbReference type="EMBL" id="JAGETN010000036">
    <property type="protein sequence ID" value="MBO2025827.1"/>
    <property type="molecule type" value="Genomic_DNA"/>
</dbReference>
<accession>A0A939SPM8</accession>
<sequence length="66" mass="7272">MLIAGDSFTVLMYSVKRMPRRCASTTSRGGLRAKAANGSLALKKTPIDIKELFQCWRLIAGADIDR</sequence>
<comment type="caution">
    <text evidence="1">The sequence shown here is derived from an EMBL/GenBank/DDBJ whole genome shotgun (WGS) entry which is preliminary data.</text>
</comment>
<evidence type="ECO:0000313" key="2">
    <source>
        <dbReference type="Proteomes" id="UP000664267"/>
    </source>
</evidence>
<protein>
    <submittedName>
        <fullName evidence="1">Uncharacterized protein</fullName>
    </submittedName>
</protein>
<proteinExistence type="predicted"/>
<name>A0A939SPM8_KLEPN</name>
<dbReference type="AlphaFoldDB" id="A0A939SPM8"/>
<organism evidence="1 2">
    <name type="scientific">Klebsiella pneumoniae</name>
    <dbReference type="NCBI Taxonomy" id="573"/>
    <lineage>
        <taxon>Bacteria</taxon>
        <taxon>Pseudomonadati</taxon>
        <taxon>Pseudomonadota</taxon>
        <taxon>Gammaproteobacteria</taxon>
        <taxon>Enterobacterales</taxon>
        <taxon>Enterobacteriaceae</taxon>
        <taxon>Klebsiella/Raoultella group</taxon>
        <taxon>Klebsiella</taxon>
        <taxon>Klebsiella pneumoniae complex</taxon>
    </lineage>
</organism>
<dbReference type="Proteomes" id="UP000664267">
    <property type="component" value="Unassembled WGS sequence"/>
</dbReference>